<feature type="region of interest" description="Disordered" evidence="7">
    <location>
        <begin position="424"/>
        <end position="467"/>
    </location>
</feature>
<feature type="binding site" evidence="5">
    <location>
        <position position="67"/>
    </location>
    <ligand>
        <name>Mg(2+)</name>
        <dbReference type="ChEBI" id="CHEBI:18420"/>
        <label>1</label>
    </ligand>
</feature>
<feature type="site" description="Important for catalytic activity" evidence="6">
    <location>
        <position position="343"/>
    </location>
</feature>
<dbReference type="PROSITE" id="PS00728">
    <property type="entry name" value="AP_NUCLEASE_F1_3"/>
    <property type="match status" value="1"/>
</dbReference>
<dbReference type="GO" id="GO:0008081">
    <property type="term" value="F:phosphoric diester hydrolase activity"/>
    <property type="evidence" value="ECO:0007669"/>
    <property type="project" value="TreeGrafter"/>
</dbReference>
<evidence type="ECO:0000313" key="9">
    <source>
        <dbReference type="Proteomes" id="UP000005222"/>
    </source>
</evidence>
<feature type="binding site" evidence="5">
    <location>
        <position position="369"/>
    </location>
    <ligand>
        <name>Mg(2+)</name>
        <dbReference type="ChEBI" id="CHEBI:18420"/>
        <label>1</label>
    </ligand>
</feature>
<dbReference type="PANTHER" id="PTHR22748">
    <property type="entry name" value="AP ENDONUCLEASE"/>
    <property type="match status" value="1"/>
</dbReference>
<dbReference type="Proteomes" id="UP000005222">
    <property type="component" value="Chromosome E"/>
</dbReference>
<comment type="cofactor">
    <cofactor evidence="5">
        <name>Mg(2+)</name>
        <dbReference type="ChEBI" id="CHEBI:18420"/>
    </cofactor>
    <cofactor evidence="5">
        <name>Mn(2+)</name>
        <dbReference type="ChEBI" id="CHEBI:29035"/>
    </cofactor>
    <text evidence="5">Probably binds two magnesium or manganese ions per subunit.</text>
</comment>
<feature type="site" description="Transition state stabilizer" evidence="6">
    <location>
        <position position="232"/>
    </location>
</feature>
<reference evidence="8 9" key="1">
    <citation type="journal article" date="2012" name="G3 (Bethesda)">
        <title>Pichia sorbitophila, an interspecies yeast hybrid reveals early steps of genome resolution following polyploidization.</title>
        <authorList>
            <person name="Leh Louis V."/>
            <person name="Despons L."/>
            <person name="Friedrich A."/>
            <person name="Martin T."/>
            <person name="Durrens P."/>
            <person name="Casaregola S."/>
            <person name="Neuveglise C."/>
            <person name="Fairhead C."/>
            <person name="Marck C."/>
            <person name="Cruz J.A."/>
            <person name="Straub M.L."/>
            <person name="Kugler V."/>
            <person name="Sacerdot C."/>
            <person name="Uzunov Z."/>
            <person name="Thierry A."/>
            <person name="Weiss S."/>
            <person name="Bleykasten C."/>
            <person name="De Montigny J."/>
            <person name="Jacques N."/>
            <person name="Jung P."/>
            <person name="Lemaire M."/>
            <person name="Mallet S."/>
            <person name="Morel G."/>
            <person name="Richard G.F."/>
            <person name="Sarkar A."/>
            <person name="Savel G."/>
            <person name="Schacherer J."/>
            <person name="Seret M.L."/>
            <person name="Talla E."/>
            <person name="Samson G."/>
            <person name="Jubin C."/>
            <person name="Poulain J."/>
            <person name="Vacherie B."/>
            <person name="Barbe V."/>
            <person name="Pelletier E."/>
            <person name="Sherman D.J."/>
            <person name="Westhof E."/>
            <person name="Weissenbach J."/>
            <person name="Baret P.V."/>
            <person name="Wincker P."/>
            <person name="Gaillardin C."/>
            <person name="Dujon B."/>
            <person name="Souciet J.L."/>
        </authorList>
    </citation>
    <scope>NUCLEOTIDE SEQUENCE [LARGE SCALE GENOMIC DNA]</scope>
    <source>
        <strain evidence="9">ATCC MYA-4447 / BCRC 22081 / CBS 7064 / NBRC 10061 / NRRL Y-12695</strain>
    </source>
</reference>
<dbReference type="HOGENOM" id="CLU_010374_0_0_1"/>
<feature type="binding site" evidence="5">
    <location>
        <position position="232"/>
    </location>
    <ligand>
        <name>Mg(2+)</name>
        <dbReference type="ChEBI" id="CHEBI:18420"/>
        <label>1</label>
    </ligand>
</feature>
<feature type="binding site" evidence="5">
    <location>
        <position position="31"/>
    </location>
    <ligand>
        <name>Mg(2+)</name>
        <dbReference type="ChEBI" id="CHEBI:18420"/>
        <label>1</label>
    </ligand>
</feature>
<keyword evidence="3 5" id="KW-0460">Magnesium</keyword>
<evidence type="ECO:0000256" key="3">
    <source>
        <dbReference type="ARBA" id="ARBA00022842"/>
    </source>
</evidence>
<feature type="binding site" evidence="5">
    <location>
        <position position="370"/>
    </location>
    <ligand>
        <name>Mg(2+)</name>
        <dbReference type="ChEBI" id="CHEBI:18420"/>
        <label>1</label>
    </ligand>
</feature>
<feature type="binding site" evidence="5">
    <location>
        <position position="230"/>
    </location>
    <ligand>
        <name>Mg(2+)</name>
        <dbReference type="ChEBI" id="CHEBI:18420"/>
        <label>1</label>
    </ligand>
</feature>
<dbReference type="PROSITE" id="PS00726">
    <property type="entry name" value="AP_NUCLEASE_F1_1"/>
    <property type="match status" value="1"/>
</dbReference>
<gene>
    <name evidence="8" type="primary">Piso0_001598</name>
    <name evidence="8" type="ORF">GNLVRS01_PISO0E08562g</name>
</gene>
<keyword evidence="1 5" id="KW-0479">Metal-binding</keyword>
<accession>G8YNK9</accession>
<keyword evidence="5" id="KW-0464">Manganese</keyword>
<dbReference type="InterPro" id="IPR004808">
    <property type="entry name" value="AP_endonuc_1"/>
</dbReference>
<dbReference type="PANTHER" id="PTHR22748:SF4">
    <property type="entry name" value="DNA-(APURINIC OR APYRIMIDINIC SITE) ENDONUCLEASE 2"/>
    <property type="match status" value="1"/>
</dbReference>
<evidence type="ECO:0000256" key="5">
    <source>
        <dbReference type="PIRSR" id="PIRSR604808-2"/>
    </source>
</evidence>
<dbReference type="SUPFAM" id="SSF56219">
    <property type="entry name" value="DNase I-like"/>
    <property type="match status" value="1"/>
</dbReference>
<feature type="active site" evidence="4">
    <location>
        <position position="188"/>
    </location>
</feature>
<dbReference type="GO" id="GO:0008311">
    <property type="term" value="F:double-stranded DNA 3'-5' DNA exonuclease activity"/>
    <property type="evidence" value="ECO:0007669"/>
    <property type="project" value="TreeGrafter"/>
</dbReference>
<dbReference type="FunCoup" id="G8YNK9">
    <property type="interactions" value="807"/>
</dbReference>
<organism evidence="8 9">
    <name type="scientific">Pichia sorbitophila (strain ATCC MYA-4447 / BCRC 22081 / CBS 7064 / NBRC 10061 / NRRL Y-12695)</name>
    <name type="common">Hybrid yeast</name>
    <dbReference type="NCBI Taxonomy" id="559304"/>
    <lineage>
        <taxon>Eukaryota</taxon>
        <taxon>Fungi</taxon>
        <taxon>Dikarya</taxon>
        <taxon>Ascomycota</taxon>
        <taxon>Saccharomycotina</taxon>
        <taxon>Pichiomycetes</taxon>
        <taxon>Debaryomycetaceae</taxon>
        <taxon>Millerozyma</taxon>
    </lineage>
</organism>
<dbReference type="GO" id="GO:0006284">
    <property type="term" value="P:base-excision repair"/>
    <property type="evidence" value="ECO:0007669"/>
    <property type="project" value="TreeGrafter"/>
</dbReference>
<dbReference type="AlphaFoldDB" id="G8YNK9"/>
<evidence type="ECO:0000256" key="1">
    <source>
        <dbReference type="ARBA" id="ARBA00022723"/>
    </source>
</evidence>
<keyword evidence="2" id="KW-0378">Hydrolase</keyword>
<dbReference type="InterPro" id="IPR020847">
    <property type="entry name" value="AP_endonuclease_F1_BS"/>
</dbReference>
<keyword evidence="9" id="KW-1185">Reference proteome</keyword>
<dbReference type="OMA" id="RANIEEC"/>
<evidence type="ECO:0000313" key="8">
    <source>
        <dbReference type="EMBL" id="CCE79527.1"/>
    </source>
</evidence>
<dbReference type="eggNOG" id="KOG1294">
    <property type="taxonomic scope" value="Eukaryota"/>
</dbReference>
<dbReference type="GO" id="GO:0046872">
    <property type="term" value="F:metal ion binding"/>
    <property type="evidence" value="ECO:0007669"/>
    <property type="project" value="UniProtKB-KW"/>
</dbReference>
<sequence>MMNEKNHKLPKDGSLAIENKSDGHIRFVSFNVNGVKTLFNYHPWTSFSSQFDPAFDFLKADIISLQELKLSSTTLKDLKIVSLKNYKSFISLPRIKKGYSGVGLFVRIPNDKEDLTVKSSLRVVKAEEGVSGFLKSPEDPSKCYRDLPENDSIGGYPLIDNTLGVELDKEGRCICIELASKLVVFSVYCPANSSQTEIGETYRMNFLRALLERCYNLKYVLNKEVVVLSDINVCVDLIDHADELNTRVKNNLVTNPILLGSPNSGNLFERANIEECIKFKSSTPARKLLNSYVVQSENFKDLSTDRNFLFDSTRIKQERRMNMFTVWNTLTNARQSNYGSRIDLILASSEIMCNSISRANILPSIMGSDHCPVFTDFDSISISQNRDIQLTTVPEKLKFEAKYYYNLDRYHDISQMFKAGAIKRGKHKLEKSSDEPRNEQSPSENMKTSRKRAKMKTISDYFSKNNS</sequence>
<dbReference type="PROSITE" id="PS51435">
    <property type="entry name" value="AP_NUCLEASE_F1_4"/>
    <property type="match status" value="1"/>
</dbReference>
<feature type="active site" description="Proton donor/acceptor" evidence="4">
    <location>
        <position position="230"/>
    </location>
</feature>
<feature type="site" description="Interaction with DNA substrate" evidence="6">
    <location>
        <position position="370"/>
    </location>
</feature>
<dbReference type="EMBL" id="FO082055">
    <property type="protein sequence ID" value="CCE79527.1"/>
    <property type="molecule type" value="Genomic_DNA"/>
</dbReference>
<proteinExistence type="predicted"/>
<dbReference type="InterPro" id="IPR020848">
    <property type="entry name" value="AP_endonuclease_F1_CS"/>
</dbReference>
<dbReference type="Gene3D" id="3.60.10.10">
    <property type="entry name" value="Endonuclease/exonuclease/phosphatase"/>
    <property type="match status" value="1"/>
</dbReference>
<dbReference type="GO" id="GO:0003677">
    <property type="term" value="F:DNA binding"/>
    <property type="evidence" value="ECO:0007669"/>
    <property type="project" value="InterPro"/>
</dbReference>
<dbReference type="GO" id="GO:0003906">
    <property type="term" value="F:DNA-(apurinic or apyrimidinic site) endonuclease activity"/>
    <property type="evidence" value="ECO:0007669"/>
    <property type="project" value="TreeGrafter"/>
</dbReference>
<dbReference type="OrthoDB" id="391817at2759"/>
<feature type="active site" description="Proton acceptor" evidence="4">
    <location>
        <position position="370"/>
    </location>
</feature>
<protein>
    <submittedName>
        <fullName evidence="8">Piso0_001598 protein</fullName>
    </submittedName>
</protein>
<evidence type="ECO:0000256" key="7">
    <source>
        <dbReference type="SAM" id="MobiDB-lite"/>
    </source>
</evidence>
<dbReference type="STRING" id="559304.G8YNK9"/>
<evidence type="ECO:0000256" key="6">
    <source>
        <dbReference type="PIRSR" id="PIRSR604808-3"/>
    </source>
</evidence>
<name>G8YNK9_PICSO</name>
<evidence type="ECO:0000256" key="2">
    <source>
        <dbReference type="ARBA" id="ARBA00022801"/>
    </source>
</evidence>
<dbReference type="InParanoid" id="G8YNK9"/>
<evidence type="ECO:0000256" key="4">
    <source>
        <dbReference type="PIRSR" id="PIRSR604808-1"/>
    </source>
</evidence>
<dbReference type="GO" id="GO:0005634">
    <property type="term" value="C:nucleus"/>
    <property type="evidence" value="ECO:0007669"/>
    <property type="project" value="TreeGrafter"/>
</dbReference>
<dbReference type="InterPro" id="IPR036691">
    <property type="entry name" value="Endo/exonu/phosph_ase_sf"/>
</dbReference>